<evidence type="ECO:0000313" key="7">
    <source>
        <dbReference type="Proteomes" id="UP000244450"/>
    </source>
</evidence>
<keyword evidence="2 5" id="KW-0689">Ribosomal protein</keyword>
<dbReference type="HAMAP" id="MF_00373">
    <property type="entry name" value="Ribosomal_bL28"/>
    <property type="match status" value="1"/>
</dbReference>
<reference evidence="6 7" key="1">
    <citation type="submission" date="2018-04" db="EMBL/GenBank/DDBJ databases">
        <title>Chitinophaga fuyangensis sp. nov., isolated from soil in a chemical factory.</title>
        <authorList>
            <person name="Chen K."/>
        </authorList>
    </citation>
    <scope>NUCLEOTIDE SEQUENCE [LARGE SCALE GENOMIC DNA]</scope>
    <source>
        <strain evidence="6 7">LY-1</strain>
    </source>
</reference>
<dbReference type="FunFam" id="2.30.170.40:FF:000001">
    <property type="entry name" value="50S ribosomal protein L28"/>
    <property type="match status" value="1"/>
</dbReference>
<comment type="similarity">
    <text evidence="1 5">Belongs to the bacterial ribosomal protein bL28 family.</text>
</comment>
<dbReference type="EMBL" id="QCYK01000002">
    <property type="protein sequence ID" value="PUZ26023.1"/>
    <property type="molecule type" value="Genomic_DNA"/>
</dbReference>
<evidence type="ECO:0000313" key="6">
    <source>
        <dbReference type="EMBL" id="PUZ26023.1"/>
    </source>
</evidence>
<dbReference type="Proteomes" id="UP000244450">
    <property type="component" value="Unassembled WGS sequence"/>
</dbReference>
<dbReference type="InterPro" id="IPR037147">
    <property type="entry name" value="Ribosomal_bL28_sf"/>
</dbReference>
<evidence type="ECO:0000256" key="4">
    <source>
        <dbReference type="ARBA" id="ARBA00035174"/>
    </source>
</evidence>
<dbReference type="InterPro" id="IPR034704">
    <property type="entry name" value="Ribosomal_bL28/bL31-like_sf"/>
</dbReference>
<name>A0A2T7BIE4_9BACT</name>
<sequence length="78" mass="8867">MARVCQVTGKKPITGNSVSFSNIKTKRRFLPNLQKKRFFLAEEDRWISLKVSAEAIRTINKNGLYTVVKELRAAGQTI</sequence>
<dbReference type="Gene3D" id="2.30.170.40">
    <property type="entry name" value="Ribosomal protein L28/L24"/>
    <property type="match status" value="1"/>
</dbReference>
<dbReference type="GO" id="GO:1990904">
    <property type="term" value="C:ribonucleoprotein complex"/>
    <property type="evidence" value="ECO:0007669"/>
    <property type="project" value="UniProtKB-KW"/>
</dbReference>
<dbReference type="InterPro" id="IPR001383">
    <property type="entry name" value="Ribosomal_bL28_bact-type"/>
</dbReference>
<dbReference type="OrthoDB" id="9805609at2"/>
<dbReference type="GO" id="GO:0005840">
    <property type="term" value="C:ribosome"/>
    <property type="evidence" value="ECO:0007669"/>
    <property type="project" value="UniProtKB-KW"/>
</dbReference>
<accession>A0A2T7BIE4</accession>
<dbReference type="GO" id="GO:0006412">
    <property type="term" value="P:translation"/>
    <property type="evidence" value="ECO:0007669"/>
    <property type="project" value="UniProtKB-UniRule"/>
</dbReference>
<organism evidence="6 7">
    <name type="scientific">Chitinophaga parva</name>
    <dbReference type="NCBI Taxonomy" id="2169414"/>
    <lineage>
        <taxon>Bacteria</taxon>
        <taxon>Pseudomonadati</taxon>
        <taxon>Bacteroidota</taxon>
        <taxon>Chitinophagia</taxon>
        <taxon>Chitinophagales</taxon>
        <taxon>Chitinophagaceae</taxon>
        <taxon>Chitinophaga</taxon>
    </lineage>
</organism>
<evidence type="ECO:0000256" key="1">
    <source>
        <dbReference type="ARBA" id="ARBA00008760"/>
    </source>
</evidence>
<evidence type="ECO:0000256" key="2">
    <source>
        <dbReference type="ARBA" id="ARBA00022980"/>
    </source>
</evidence>
<dbReference type="GO" id="GO:0003735">
    <property type="term" value="F:structural constituent of ribosome"/>
    <property type="evidence" value="ECO:0007669"/>
    <property type="project" value="InterPro"/>
</dbReference>
<dbReference type="RefSeq" id="WP_108687860.1">
    <property type="nucleotide sequence ID" value="NZ_QCYK01000002.1"/>
</dbReference>
<dbReference type="AlphaFoldDB" id="A0A2T7BIE4"/>
<protein>
    <recommendedName>
        <fullName evidence="4 5">Large ribosomal subunit protein bL28</fullName>
    </recommendedName>
</protein>
<evidence type="ECO:0000256" key="5">
    <source>
        <dbReference type="HAMAP-Rule" id="MF_00373"/>
    </source>
</evidence>
<dbReference type="PANTHER" id="PTHR13528">
    <property type="entry name" value="39S RIBOSOMAL PROTEIN L28, MITOCHONDRIAL"/>
    <property type="match status" value="1"/>
</dbReference>
<dbReference type="InterPro" id="IPR026569">
    <property type="entry name" value="Ribosomal_bL28"/>
</dbReference>
<proteinExistence type="inferred from homology"/>
<dbReference type="PANTHER" id="PTHR13528:SF2">
    <property type="entry name" value="LARGE RIBOSOMAL SUBUNIT PROTEIN BL28M"/>
    <property type="match status" value="1"/>
</dbReference>
<dbReference type="NCBIfam" id="TIGR00009">
    <property type="entry name" value="L28"/>
    <property type="match status" value="1"/>
</dbReference>
<gene>
    <name evidence="5" type="primary">rpmB</name>
    <name evidence="6" type="ORF">DCC81_17415</name>
</gene>
<dbReference type="Pfam" id="PF00830">
    <property type="entry name" value="Ribosomal_L28"/>
    <property type="match status" value="1"/>
</dbReference>
<keyword evidence="3 5" id="KW-0687">Ribonucleoprotein</keyword>
<comment type="caution">
    <text evidence="6">The sequence shown here is derived from an EMBL/GenBank/DDBJ whole genome shotgun (WGS) entry which is preliminary data.</text>
</comment>
<keyword evidence="7" id="KW-1185">Reference proteome</keyword>
<dbReference type="SUPFAM" id="SSF143800">
    <property type="entry name" value="L28p-like"/>
    <property type="match status" value="1"/>
</dbReference>
<evidence type="ECO:0000256" key="3">
    <source>
        <dbReference type="ARBA" id="ARBA00023274"/>
    </source>
</evidence>